<dbReference type="GO" id="GO:0016746">
    <property type="term" value="F:acyltransferase activity"/>
    <property type="evidence" value="ECO:0007669"/>
    <property type="project" value="UniProtKB-KW"/>
</dbReference>
<evidence type="ECO:0000313" key="1">
    <source>
        <dbReference type="EMBL" id="MFC7670163.1"/>
    </source>
</evidence>
<keyword evidence="1" id="KW-0012">Acyltransferase</keyword>
<reference evidence="2" key="1">
    <citation type="journal article" date="2019" name="Int. J. Syst. Evol. Microbiol.">
        <title>The Global Catalogue of Microorganisms (GCM) 10K type strain sequencing project: providing services to taxonomists for standard genome sequencing and annotation.</title>
        <authorList>
            <consortium name="The Broad Institute Genomics Platform"/>
            <consortium name="The Broad Institute Genome Sequencing Center for Infectious Disease"/>
            <person name="Wu L."/>
            <person name="Ma J."/>
        </authorList>
    </citation>
    <scope>NUCLEOTIDE SEQUENCE [LARGE SCALE GENOMIC DNA]</scope>
    <source>
        <strain evidence="2">JCM 19635</strain>
    </source>
</reference>
<organism evidence="1 2">
    <name type="scientific">Hymenobacter humi</name>
    <dbReference type="NCBI Taxonomy" id="1411620"/>
    <lineage>
        <taxon>Bacteria</taxon>
        <taxon>Pseudomonadati</taxon>
        <taxon>Bacteroidota</taxon>
        <taxon>Cytophagia</taxon>
        <taxon>Cytophagales</taxon>
        <taxon>Hymenobacteraceae</taxon>
        <taxon>Hymenobacter</taxon>
    </lineage>
</organism>
<dbReference type="InterPro" id="IPR011004">
    <property type="entry name" value="Trimer_LpxA-like_sf"/>
</dbReference>
<protein>
    <submittedName>
        <fullName evidence="1">Acyltransferase</fullName>
    </submittedName>
</protein>
<comment type="caution">
    <text evidence="1">The sequence shown here is derived from an EMBL/GenBank/DDBJ whole genome shotgun (WGS) entry which is preliminary data.</text>
</comment>
<name>A0ABW2U9I9_9BACT</name>
<dbReference type="SUPFAM" id="SSF51161">
    <property type="entry name" value="Trimeric LpxA-like enzymes"/>
    <property type="match status" value="1"/>
</dbReference>
<dbReference type="RefSeq" id="WP_380205626.1">
    <property type="nucleotide sequence ID" value="NZ_JBHTEK010000001.1"/>
</dbReference>
<sequence length="43" mass="4484">MIQGVHIGENTVLGAGAVAVRNLPANVTAVGVPARELRMRSEE</sequence>
<dbReference type="Gene3D" id="2.160.10.10">
    <property type="entry name" value="Hexapeptide repeat proteins"/>
    <property type="match status" value="1"/>
</dbReference>
<evidence type="ECO:0000313" key="2">
    <source>
        <dbReference type="Proteomes" id="UP001596513"/>
    </source>
</evidence>
<gene>
    <name evidence="1" type="ORF">ACFQT0_24415</name>
</gene>
<dbReference type="EMBL" id="JBHTEK010000001">
    <property type="protein sequence ID" value="MFC7670163.1"/>
    <property type="molecule type" value="Genomic_DNA"/>
</dbReference>
<proteinExistence type="predicted"/>
<dbReference type="Proteomes" id="UP001596513">
    <property type="component" value="Unassembled WGS sequence"/>
</dbReference>
<keyword evidence="2" id="KW-1185">Reference proteome</keyword>
<keyword evidence="1" id="KW-0808">Transferase</keyword>
<accession>A0ABW2U9I9</accession>